<dbReference type="SUPFAM" id="SSF51445">
    <property type="entry name" value="(Trans)glycosidases"/>
    <property type="match status" value="1"/>
</dbReference>
<feature type="domain" description="Glycoside hydrolase family 29 N-terminal" evidence="2">
    <location>
        <begin position="245"/>
        <end position="358"/>
    </location>
</feature>
<dbReference type="EMBL" id="SJPM01000016">
    <property type="protein sequence ID" value="TWT91239.1"/>
    <property type="molecule type" value="Genomic_DNA"/>
</dbReference>
<feature type="signal peptide" evidence="1">
    <location>
        <begin position="1"/>
        <end position="30"/>
    </location>
</feature>
<accession>A0A5C5ZV79</accession>
<dbReference type="AlphaFoldDB" id="A0A5C5ZV79"/>
<keyword evidence="1" id="KW-0732">Signal</keyword>
<feature type="chain" id="PRO_5022883696" evidence="1">
    <location>
        <begin position="31"/>
        <end position="520"/>
    </location>
</feature>
<dbReference type="Gene3D" id="2.60.120.260">
    <property type="entry name" value="Galactose-binding domain-like"/>
    <property type="match status" value="1"/>
</dbReference>
<evidence type="ECO:0000313" key="4">
    <source>
        <dbReference type="Proteomes" id="UP000316213"/>
    </source>
</evidence>
<organism evidence="3 4">
    <name type="scientific">Neorhodopirellula pilleata</name>
    <dbReference type="NCBI Taxonomy" id="2714738"/>
    <lineage>
        <taxon>Bacteria</taxon>
        <taxon>Pseudomonadati</taxon>
        <taxon>Planctomycetota</taxon>
        <taxon>Planctomycetia</taxon>
        <taxon>Pirellulales</taxon>
        <taxon>Pirellulaceae</taxon>
        <taxon>Neorhodopirellula</taxon>
    </lineage>
</organism>
<evidence type="ECO:0000313" key="3">
    <source>
        <dbReference type="EMBL" id="TWT91239.1"/>
    </source>
</evidence>
<evidence type="ECO:0000259" key="2">
    <source>
        <dbReference type="Pfam" id="PF01120"/>
    </source>
</evidence>
<proteinExistence type="predicted"/>
<name>A0A5C5ZV79_9BACT</name>
<gene>
    <name evidence="3" type="ORF">Pla100_54130</name>
</gene>
<reference evidence="3 4" key="1">
    <citation type="submission" date="2019-02" db="EMBL/GenBank/DDBJ databases">
        <title>Deep-cultivation of Planctomycetes and their phenomic and genomic characterization uncovers novel biology.</title>
        <authorList>
            <person name="Wiegand S."/>
            <person name="Jogler M."/>
            <person name="Boedeker C."/>
            <person name="Pinto D."/>
            <person name="Vollmers J."/>
            <person name="Rivas-Marin E."/>
            <person name="Kohn T."/>
            <person name="Peeters S.H."/>
            <person name="Heuer A."/>
            <person name="Rast P."/>
            <person name="Oberbeckmann S."/>
            <person name="Bunk B."/>
            <person name="Jeske O."/>
            <person name="Meyerdierks A."/>
            <person name="Storesund J.E."/>
            <person name="Kallscheuer N."/>
            <person name="Luecker S."/>
            <person name="Lage O.M."/>
            <person name="Pohl T."/>
            <person name="Merkel B.J."/>
            <person name="Hornburger P."/>
            <person name="Mueller R.-W."/>
            <person name="Bruemmer F."/>
            <person name="Labrenz M."/>
            <person name="Spormann A.M."/>
            <person name="Op Den Camp H."/>
            <person name="Overmann J."/>
            <person name="Amann R."/>
            <person name="Jetten M.S.M."/>
            <person name="Mascher T."/>
            <person name="Medema M.H."/>
            <person name="Devos D.P."/>
            <person name="Kaster A.-K."/>
            <person name="Ovreas L."/>
            <person name="Rohde M."/>
            <person name="Galperin M.Y."/>
            <person name="Jogler C."/>
        </authorList>
    </citation>
    <scope>NUCLEOTIDE SEQUENCE [LARGE SCALE GENOMIC DNA]</scope>
    <source>
        <strain evidence="3 4">Pla100</strain>
    </source>
</reference>
<comment type="caution">
    <text evidence="3">The sequence shown here is derived from an EMBL/GenBank/DDBJ whole genome shotgun (WGS) entry which is preliminary data.</text>
</comment>
<dbReference type="InterPro" id="IPR057739">
    <property type="entry name" value="Glyco_hydro_29_N"/>
</dbReference>
<dbReference type="OrthoDB" id="225978at2"/>
<sequence precursor="true">MTRQRKYRKQLRVVFLIVACTMSWTKSVCAQEQTQTPPKVVQLDPDEVTTMIASSGSLAGHAKRHFRSANVVHGFSSPQDSVTWTVIAPQEDDYVVDVLFSKKGQVKLEVSSGDSVLTAPSMIKTWEYRPFFWRQELSGTLHLKAGENQITFRLPDEKPESASQRDDTEETPRFGQGVTEKFHLFSIELGTASARQAQAERALAIRGDASWMVDGKYGIFVHWSAQSRGFHIDEKRADWFQKSVEMFDVNVFADAIERTGAAWVTFTATHQGFYWPGPNAALDKIAPGRTAERDLLGEIIDELDRRGIRTLFYLHTGYNGYAPEVWREAVGANDPDTTRFSDNIESILRECSLRYGKKLKGFGYIDGAQAWDYPLKPSWEGWARAIKAGNPDALVGFSFNRGTTVSPFNDLYVTDGGKELLSPDPQLIGPGRQLGDVTPAWWFLMDHEGWFPNQPFHGKHGLGPVHSTEEYVDFFQRMAAAKIPVTVNLIMTADVTDDHEIFHPKCTAVMDEVRIAIRAK</sequence>
<dbReference type="Proteomes" id="UP000316213">
    <property type="component" value="Unassembled WGS sequence"/>
</dbReference>
<dbReference type="GO" id="GO:0005975">
    <property type="term" value="P:carbohydrate metabolic process"/>
    <property type="evidence" value="ECO:0007669"/>
    <property type="project" value="InterPro"/>
</dbReference>
<dbReference type="CDD" id="cd02795">
    <property type="entry name" value="CBM6-CBM35-CBM36_like"/>
    <property type="match status" value="1"/>
</dbReference>
<evidence type="ECO:0000256" key="1">
    <source>
        <dbReference type="SAM" id="SignalP"/>
    </source>
</evidence>
<dbReference type="InterPro" id="IPR017853">
    <property type="entry name" value="GH"/>
</dbReference>
<dbReference type="Gene3D" id="3.20.20.80">
    <property type="entry name" value="Glycosidases"/>
    <property type="match status" value="1"/>
</dbReference>
<dbReference type="GO" id="GO:0004560">
    <property type="term" value="F:alpha-L-fucosidase activity"/>
    <property type="evidence" value="ECO:0007669"/>
    <property type="project" value="InterPro"/>
</dbReference>
<keyword evidence="4" id="KW-1185">Reference proteome</keyword>
<dbReference type="Pfam" id="PF01120">
    <property type="entry name" value="Alpha_L_fucos"/>
    <property type="match status" value="1"/>
</dbReference>
<protein>
    <submittedName>
        <fullName evidence="3">Alpha-L-fucosidase</fullName>
    </submittedName>
</protein>